<sequence length="127" mass="14195">TSSSSQPLTPYFANCHCGTITYSFLLPSPSLSQHKPVIECACSICTRKAYLLVHPKRSHVVLHSDAADLLTSYEFGEKTMIHRFCRVCGSGILVDYKGDRLGVDVLGVNVRMVEDVDLDELEREYLE</sequence>
<reference evidence="6" key="2">
    <citation type="submission" date="2015-01" db="EMBL/GenBank/DDBJ databases">
        <title>Evolutionary Origins and Diversification of the Mycorrhizal Mutualists.</title>
        <authorList>
            <consortium name="DOE Joint Genome Institute"/>
            <consortium name="Mycorrhizal Genomics Consortium"/>
            <person name="Kohler A."/>
            <person name="Kuo A."/>
            <person name="Nagy L.G."/>
            <person name="Floudas D."/>
            <person name="Copeland A."/>
            <person name="Barry K.W."/>
            <person name="Cichocki N."/>
            <person name="Veneault-Fourrey C."/>
            <person name="LaButti K."/>
            <person name="Lindquist E.A."/>
            <person name="Lipzen A."/>
            <person name="Lundell T."/>
            <person name="Morin E."/>
            <person name="Murat C."/>
            <person name="Riley R."/>
            <person name="Ohm R."/>
            <person name="Sun H."/>
            <person name="Tunlid A."/>
            <person name="Henrissat B."/>
            <person name="Grigoriev I.V."/>
            <person name="Hibbett D.S."/>
            <person name="Martin F."/>
        </authorList>
    </citation>
    <scope>NUCLEOTIDE SEQUENCE [LARGE SCALE GENOMIC DNA]</scope>
    <source>
        <strain evidence="6">F 1598</strain>
    </source>
</reference>
<proteinExistence type="inferred from homology"/>
<dbReference type="EMBL" id="KN833028">
    <property type="protein sequence ID" value="KIM77153.1"/>
    <property type="molecule type" value="Genomic_DNA"/>
</dbReference>
<dbReference type="Proteomes" id="UP000054166">
    <property type="component" value="Unassembled WGS sequence"/>
</dbReference>
<dbReference type="AlphaFoldDB" id="A0A0C3ATB0"/>
<evidence type="ECO:0000313" key="6">
    <source>
        <dbReference type="Proteomes" id="UP000054166"/>
    </source>
</evidence>
<dbReference type="Gene3D" id="2.170.150.70">
    <property type="match status" value="1"/>
</dbReference>
<keyword evidence="3" id="KW-0862">Zinc</keyword>
<dbReference type="Pfam" id="PF04828">
    <property type="entry name" value="GFA"/>
    <property type="match status" value="1"/>
</dbReference>
<dbReference type="SUPFAM" id="SSF51316">
    <property type="entry name" value="Mss4-like"/>
    <property type="match status" value="1"/>
</dbReference>
<comment type="similarity">
    <text evidence="1">Belongs to the Gfa family.</text>
</comment>
<reference evidence="5 6" key="1">
    <citation type="submission" date="2014-04" db="EMBL/GenBank/DDBJ databases">
        <authorList>
            <consortium name="DOE Joint Genome Institute"/>
            <person name="Kuo A."/>
            <person name="Tarkka M."/>
            <person name="Buscot F."/>
            <person name="Kohler A."/>
            <person name="Nagy L.G."/>
            <person name="Floudas D."/>
            <person name="Copeland A."/>
            <person name="Barry K.W."/>
            <person name="Cichocki N."/>
            <person name="Veneault-Fourrey C."/>
            <person name="LaButti K."/>
            <person name="Lindquist E.A."/>
            <person name="Lipzen A."/>
            <person name="Lundell T."/>
            <person name="Morin E."/>
            <person name="Murat C."/>
            <person name="Sun H."/>
            <person name="Tunlid A."/>
            <person name="Henrissat B."/>
            <person name="Grigoriev I.V."/>
            <person name="Hibbett D.S."/>
            <person name="Martin F."/>
            <person name="Nordberg H.P."/>
            <person name="Cantor M.N."/>
            <person name="Hua S.X."/>
        </authorList>
    </citation>
    <scope>NUCLEOTIDE SEQUENCE [LARGE SCALE GENOMIC DNA]</scope>
    <source>
        <strain evidence="5 6">F 1598</strain>
    </source>
</reference>
<dbReference type="InterPro" id="IPR006913">
    <property type="entry name" value="CENP-V/GFA"/>
</dbReference>
<dbReference type="PANTHER" id="PTHR28620">
    <property type="entry name" value="CENTROMERE PROTEIN V"/>
    <property type="match status" value="1"/>
</dbReference>
<evidence type="ECO:0000256" key="3">
    <source>
        <dbReference type="ARBA" id="ARBA00022833"/>
    </source>
</evidence>
<keyword evidence="6" id="KW-1185">Reference proteome</keyword>
<dbReference type="HOGENOM" id="CLU_055491_7_0_1"/>
<dbReference type="STRING" id="765440.A0A0C3ATB0"/>
<evidence type="ECO:0000256" key="1">
    <source>
        <dbReference type="ARBA" id="ARBA00005495"/>
    </source>
</evidence>
<dbReference type="OrthoDB" id="3264588at2759"/>
<dbReference type="InterPro" id="IPR011057">
    <property type="entry name" value="Mss4-like_sf"/>
</dbReference>
<feature type="non-terminal residue" evidence="5">
    <location>
        <position position="1"/>
    </location>
</feature>
<name>A0A0C3ATB0_PILCF</name>
<dbReference type="PANTHER" id="PTHR28620:SF1">
    <property type="entry name" value="CENP-V_GFA DOMAIN-CONTAINING PROTEIN"/>
    <property type="match status" value="1"/>
</dbReference>
<dbReference type="GO" id="GO:0046872">
    <property type="term" value="F:metal ion binding"/>
    <property type="evidence" value="ECO:0007669"/>
    <property type="project" value="UniProtKB-KW"/>
</dbReference>
<evidence type="ECO:0000259" key="4">
    <source>
        <dbReference type="PROSITE" id="PS51891"/>
    </source>
</evidence>
<evidence type="ECO:0000313" key="5">
    <source>
        <dbReference type="EMBL" id="KIM77153.1"/>
    </source>
</evidence>
<feature type="domain" description="CENP-V/GFA" evidence="4">
    <location>
        <begin position="11"/>
        <end position="127"/>
    </location>
</feature>
<gene>
    <name evidence="5" type="ORF">PILCRDRAFT_825710</name>
</gene>
<dbReference type="PROSITE" id="PS51891">
    <property type="entry name" value="CENP_V_GFA"/>
    <property type="match status" value="1"/>
</dbReference>
<evidence type="ECO:0000256" key="2">
    <source>
        <dbReference type="ARBA" id="ARBA00022723"/>
    </source>
</evidence>
<keyword evidence="2" id="KW-0479">Metal-binding</keyword>
<dbReference type="InParanoid" id="A0A0C3ATB0"/>
<accession>A0A0C3ATB0</accession>
<protein>
    <recommendedName>
        <fullName evidence="4">CENP-V/GFA domain-containing protein</fullName>
    </recommendedName>
</protein>
<dbReference type="InterPro" id="IPR052355">
    <property type="entry name" value="CENP-V-like"/>
</dbReference>
<dbReference type="GO" id="GO:0016846">
    <property type="term" value="F:carbon-sulfur lyase activity"/>
    <property type="evidence" value="ECO:0007669"/>
    <property type="project" value="InterPro"/>
</dbReference>
<organism evidence="5 6">
    <name type="scientific">Piloderma croceum (strain F 1598)</name>
    <dbReference type="NCBI Taxonomy" id="765440"/>
    <lineage>
        <taxon>Eukaryota</taxon>
        <taxon>Fungi</taxon>
        <taxon>Dikarya</taxon>
        <taxon>Basidiomycota</taxon>
        <taxon>Agaricomycotina</taxon>
        <taxon>Agaricomycetes</taxon>
        <taxon>Agaricomycetidae</taxon>
        <taxon>Atheliales</taxon>
        <taxon>Atheliaceae</taxon>
        <taxon>Piloderma</taxon>
    </lineage>
</organism>